<dbReference type="InterPro" id="IPR017884">
    <property type="entry name" value="SANT_dom"/>
</dbReference>
<feature type="domain" description="HTH myb-type" evidence="8">
    <location>
        <begin position="138"/>
        <end position="192"/>
    </location>
</feature>
<proteinExistence type="predicted"/>
<dbReference type="CDD" id="cd00167">
    <property type="entry name" value="SANT"/>
    <property type="match status" value="3"/>
</dbReference>
<evidence type="ECO:0000256" key="2">
    <source>
        <dbReference type="ARBA" id="ARBA00023125"/>
    </source>
</evidence>
<dbReference type="RefSeq" id="XP_040723431.1">
    <property type="nucleotide sequence ID" value="XM_040867995.1"/>
</dbReference>
<protein>
    <submittedName>
        <fullName evidence="9">Homeodomain-like protein</fullName>
    </submittedName>
</protein>
<evidence type="ECO:0000256" key="3">
    <source>
        <dbReference type="ARBA" id="ARBA00023163"/>
    </source>
</evidence>
<dbReference type="GeneID" id="63784594"/>
<dbReference type="Gene3D" id="1.10.10.60">
    <property type="entry name" value="Homeodomain-like"/>
    <property type="match status" value="3"/>
</dbReference>
<dbReference type="GO" id="GO:0001006">
    <property type="term" value="F:RNA polymerase III type 3 promoter sequence-specific DNA binding"/>
    <property type="evidence" value="ECO:0007669"/>
    <property type="project" value="TreeGrafter"/>
</dbReference>
<dbReference type="GO" id="GO:0042796">
    <property type="term" value="P:snRNA transcription by RNA polymerase III"/>
    <property type="evidence" value="ECO:0007669"/>
    <property type="project" value="TreeGrafter"/>
</dbReference>
<keyword evidence="9" id="KW-0371">Homeobox</keyword>
<dbReference type="SUPFAM" id="SSF46689">
    <property type="entry name" value="Homeodomain-like"/>
    <property type="match status" value="2"/>
</dbReference>
<dbReference type="InterPro" id="IPR009057">
    <property type="entry name" value="Homeodomain-like_sf"/>
</dbReference>
<evidence type="ECO:0000313" key="10">
    <source>
        <dbReference type="Proteomes" id="UP000193685"/>
    </source>
</evidence>
<keyword evidence="3" id="KW-0804">Transcription</keyword>
<feature type="domain" description="Myb-like" evidence="6">
    <location>
        <begin position="138"/>
        <end position="188"/>
    </location>
</feature>
<organism evidence="9 10">
    <name type="scientific">Protomyces lactucae-debilis</name>
    <dbReference type="NCBI Taxonomy" id="2754530"/>
    <lineage>
        <taxon>Eukaryota</taxon>
        <taxon>Fungi</taxon>
        <taxon>Dikarya</taxon>
        <taxon>Ascomycota</taxon>
        <taxon>Taphrinomycotina</taxon>
        <taxon>Taphrinomycetes</taxon>
        <taxon>Taphrinales</taxon>
        <taxon>Protomycetaceae</taxon>
        <taxon>Protomyces</taxon>
    </lineage>
</organism>
<dbReference type="Pfam" id="PF00249">
    <property type="entry name" value="Myb_DNA-binding"/>
    <property type="match status" value="3"/>
</dbReference>
<dbReference type="AlphaFoldDB" id="A0A1Y2F3R9"/>
<gene>
    <name evidence="9" type="ORF">BCR37DRAFT_350337</name>
</gene>
<evidence type="ECO:0000256" key="1">
    <source>
        <dbReference type="ARBA" id="ARBA00023015"/>
    </source>
</evidence>
<keyword evidence="4" id="KW-0539">Nucleus</keyword>
<evidence type="ECO:0000256" key="4">
    <source>
        <dbReference type="ARBA" id="ARBA00023242"/>
    </source>
</evidence>
<dbReference type="PROSITE" id="PS50090">
    <property type="entry name" value="MYB_LIKE"/>
    <property type="match status" value="3"/>
</dbReference>
<dbReference type="InterPro" id="IPR017930">
    <property type="entry name" value="Myb_dom"/>
</dbReference>
<dbReference type="OrthoDB" id="2143914at2759"/>
<dbReference type="OMA" id="RWHASIK"/>
<keyword evidence="10" id="KW-1185">Reference proteome</keyword>
<dbReference type="InterPro" id="IPR051575">
    <property type="entry name" value="Myb-like_DNA-bd"/>
</dbReference>
<dbReference type="GO" id="GO:0042795">
    <property type="term" value="P:snRNA transcription by RNA polymerase II"/>
    <property type="evidence" value="ECO:0007669"/>
    <property type="project" value="TreeGrafter"/>
</dbReference>
<feature type="domain" description="HTH myb-type" evidence="8">
    <location>
        <begin position="31"/>
        <end position="79"/>
    </location>
</feature>
<keyword evidence="2 9" id="KW-0238">DNA-binding</keyword>
<feature type="domain" description="Myb-like" evidence="6">
    <location>
        <begin position="24"/>
        <end position="75"/>
    </location>
</feature>
<dbReference type="InterPro" id="IPR001005">
    <property type="entry name" value="SANT/Myb"/>
</dbReference>
<dbReference type="SMART" id="SM00717">
    <property type="entry name" value="SANT"/>
    <property type="match status" value="3"/>
</dbReference>
<evidence type="ECO:0000313" key="9">
    <source>
        <dbReference type="EMBL" id="ORY78550.1"/>
    </source>
</evidence>
<dbReference type="PROSITE" id="PS51294">
    <property type="entry name" value="HTH_MYB"/>
    <property type="match status" value="2"/>
</dbReference>
<reference evidence="9 10" key="1">
    <citation type="submission" date="2016-07" db="EMBL/GenBank/DDBJ databases">
        <title>Pervasive Adenine N6-methylation of Active Genes in Fungi.</title>
        <authorList>
            <consortium name="DOE Joint Genome Institute"/>
            <person name="Mondo S.J."/>
            <person name="Dannebaum R.O."/>
            <person name="Kuo R.C."/>
            <person name="Labutti K."/>
            <person name="Haridas S."/>
            <person name="Kuo A."/>
            <person name="Salamov A."/>
            <person name="Ahrendt S.R."/>
            <person name="Lipzen A."/>
            <person name="Sullivan W."/>
            <person name="Andreopoulos W.B."/>
            <person name="Clum A."/>
            <person name="Lindquist E."/>
            <person name="Daum C."/>
            <person name="Ramamoorthy G.K."/>
            <person name="Gryganskyi A."/>
            <person name="Culley D."/>
            <person name="Magnuson J.K."/>
            <person name="James T.Y."/>
            <person name="O'Malley M.A."/>
            <person name="Stajich J.E."/>
            <person name="Spatafora J.W."/>
            <person name="Visel A."/>
            <person name="Grigoriev I.V."/>
        </authorList>
    </citation>
    <scope>NUCLEOTIDE SEQUENCE [LARGE SCALE GENOMIC DNA]</scope>
    <source>
        <strain evidence="9 10">12-1054</strain>
    </source>
</reference>
<comment type="caution">
    <text evidence="9">The sequence shown here is derived from an EMBL/GenBank/DDBJ whole genome shotgun (WGS) entry which is preliminary data.</text>
</comment>
<feature type="domain" description="SANT" evidence="7">
    <location>
        <begin position="141"/>
        <end position="192"/>
    </location>
</feature>
<keyword evidence="1" id="KW-0805">Transcription regulation</keyword>
<feature type="region of interest" description="Disordered" evidence="5">
    <location>
        <begin position="1"/>
        <end position="25"/>
    </location>
</feature>
<dbReference type="PANTHER" id="PTHR46621:SF1">
    <property type="entry name" value="SNRNA-ACTIVATING PROTEIN COMPLEX SUBUNIT 4"/>
    <property type="match status" value="1"/>
</dbReference>
<dbReference type="Proteomes" id="UP000193685">
    <property type="component" value="Unassembled WGS sequence"/>
</dbReference>
<dbReference type="STRING" id="56484.A0A1Y2F3R9"/>
<sequence>MGTNESPVSSPDPEPLAIPSVRRKKTNTYSRWSEEEDVLLRQAISEHGETKWALVATMVPGRTPMQCSTRWQGALNTSIHKGKWLPEEDAILIKAVAEWQAWHTSEDRGCIPWANIAATLPRSRTGVQALARWSEALDPRIKKGKWTAEEDASLMYGIQQHGKTWIKVADAVRGRTQRQCRTRFMQISEKKVKEKQLALAPQMRASGGWSE</sequence>
<evidence type="ECO:0000256" key="5">
    <source>
        <dbReference type="SAM" id="MobiDB-lite"/>
    </source>
</evidence>
<evidence type="ECO:0000259" key="6">
    <source>
        <dbReference type="PROSITE" id="PS50090"/>
    </source>
</evidence>
<dbReference type="PANTHER" id="PTHR46621">
    <property type="entry name" value="SNRNA-ACTIVATING PROTEIN COMPLEX SUBUNIT 4"/>
    <property type="match status" value="1"/>
</dbReference>
<evidence type="ECO:0000259" key="7">
    <source>
        <dbReference type="PROSITE" id="PS51293"/>
    </source>
</evidence>
<evidence type="ECO:0000259" key="8">
    <source>
        <dbReference type="PROSITE" id="PS51294"/>
    </source>
</evidence>
<dbReference type="EMBL" id="MCFI01000017">
    <property type="protein sequence ID" value="ORY78550.1"/>
    <property type="molecule type" value="Genomic_DNA"/>
</dbReference>
<dbReference type="GO" id="GO:0019185">
    <property type="term" value="C:snRNA-activating protein complex"/>
    <property type="evidence" value="ECO:0007669"/>
    <property type="project" value="TreeGrafter"/>
</dbReference>
<dbReference type="PROSITE" id="PS51293">
    <property type="entry name" value="SANT"/>
    <property type="match status" value="1"/>
</dbReference>
<feature type="domain" description="Myb-like" evidence="6">
    <location>
        <begin position="76"/>
        <end position="137"/>
    </location>
</feature>
<dbReference type="GO" id="GO:0000978">
    <property type="term" value="F:RNA polymerase II cis-regulatory region sequence-specific DNA binding"/>
    <property type="evidence" value="ECO:0007669"/>
    <property type="project" value="TreeGrafter"/>
</dbReference>
<accession>A0A1Y2F3R9</accession>
<name>A0A1Y2F3R9_PROLT</name>